<reference evidence="1" key="1">
    <citation type="submission" date="2023-03" db="UniProtKB">
        <authorList>
            <consortium name="EnsemblPlants"/>
        </authorList>
    </citation>
    <scope>IDENTIFICATION</scope>
</reference>
<dbReference type="Gramene" id="MELO3C030179.2.1">
    <property type="protein sequence ID" value="MELO3C030179.2.1"/>
    <property type="gene ID" value="MELO3C030179.2"/>
</dbReference>
<organism evidence="1">
    <name type="scientific">Cucumis melo</name>
    <name type="common">Muskmelon</name>
    <dbReference type="NCBI Taxonomy" id="3656"/>
    <lineage>
        <taxon>Eukaryota</taxon>
        <taxon>Viridiplantae</taxon>
        <taxon>Streptophyta</taxon>
        <taxon>Embryophyta</taxon>
        <taxon>Tracheophyta</taxon>
        <taxon>Spermatophyta</taxon>
        <taxon>Magnoliopsida</taxon>
        <taxon>eudicotyledons</taxon>
        <taxon>Gunneridae</taxon>
        <taxon>Pentapetalae</taxon>
        <taxon>rosids</taxon>
        <taxon>fabids</taxon>
        <taxon>Cucurbitales</taxon>
        <taxon>Cucurbitaceae</taxon>
        <taxon>Benincaseae</taxon>
        <taxon>Cucumis</taxon>
    </lineage>
</organism>
<dbReference type="EnsemblPlants" id="MELO3C030179.2.1">
    <property type="protein sequence ID" value="MELO3C030179.2.1"/>
    <property type="gene ID" value="MELO3C030179.2"/>
</dbReference>
<dbReference type="AlphaFoldDB" id="A0A9I9E892"/>
<evidence type="ECO:0000313" key="1">
    <source>
        <dbReference type="EnsemblPlants" id="MELO3C030179.2.1"/>
    </source>
</evidence>
<protein>
    <submittedName>
        <fullName evidence="1">Uncharacterized protein</fullName>
    </submittedName>
</protein>
<name>A0A9I9E892_CUCME</name>
<accession>A0A9I9E892</accession>
<sequence length="74" mass="8863">MVIGMVEIEKRKLGFRDCRFRDKDERPRLNRRGWRNEIGRITLSIRNAGRAPALRGEITRERQSVCEVWCHVRL</sequence>
<proteinExistence type="predicted"/>